<dbReference type="InterPro" id="IPR016181">
    <property type="entry name" value="Acyl_CoA_acyltransferase"/>
</dbReference>
<gene>
    <name evidence="2" type="ORF">F965_01745</name>
</gene>
<feature type="domain" description="N-acetyltransferase" evidence="1">
    <location>
        <begin position="3"/>
        <end position="102"/>
    </location>
</feature>
<protein>
    <recommendedName>
        <fullName evidence="1">N-acetyltransferase domain-containing protein</fullName>
    </recommendedName>
</protein>
<evidence type="ECO:0000259" key="1">
    <source>
        <dbReference type="PROSITE" id="PS51186"/>
    </source>
</evidence>
<dbReference type="CDD" id="cd04301">
    <property type="entry name" value="NAT_SF"/>
    <property type="match status" value="1"/>
</dbReference>
<dbReference type="RefSeq" id="WP_004814991.1">
    <property type="nucleotide sequence ID" value="NZ_KB849452.1"/>
</dbReference>
<dbReference type="Pfam" id="PF00583">
    <property type="entry name" value="Acetyltransf_1"/>
    <property type="match status" value="1"/>
</dbReference>
<dbReference type="PATRIC" id="fig|1217675.3.peg.1681"/>
<comment type="caution">
    <text evidence="2">The sequence shown here is derived from an EMBL/GenBank/DDBJ whole genome shotgun (WGS) entry which is preliminary data.</text>
</comment>
<dbReference type="GO" id="GO:0016747">
    <property type="term" value="F:acyltransferase activity, transferring groups other than amino-acyl groups"/>
    <property type="evidence" value="ECO:0007669"/>
    <property type="project" value="InterPro"/>
</dbReference>
<dbReference type="EMBL" id="APPI01000016">
    <property type="protein sequence ID" value="ENV13074.1"/>
    <property type="molecule type" value="Genomic_DNA"/>
</dbReference>
<accession>N8XVL9</accession>
<name>N8XVL9_9GAMM</name>
<dbReference type="Proteomes" id="UP000018438">
    <property type="component" value="Unassembled WGS sequence"/>
</dbReference>
<sequence>MNFLIRPLQLEQDLHAIHALTTQLGYPTTVENIQQRWQHIHQDANYLMLVVEHEQQVIGYADLIQEYTWEFDGGYLRIQAFVVDQAHRGQGVGKGSLQRLKS</sequence>
<proteinExistence type="predicted"/>
<dbReference type="Gene3D" id="3.40.630.30">
    <property type="match status" value="1"/>
</dbReference>
<dbReference type="HOGENOM" id="CLU_013985_34_4_6"/>
<dbReference type="PROSITE" id="PS51186">
    <property type="entry name" value="GNAT"/>
    <property type="match status" value="1"/>
</dbReference>
<dbReference type="InterPro" id="IPR000182">
    <property type="entry name" value="GNAT_dom"/>
</dbReference>
<evidence type="ECO:0000313" key="3">
    <source>
        <dbReference type="Proteomes" id="UP000018438"/>
    </source>
</evidence>
<dbReference type="AlphaFoldDB" id="N8XVL9"/>
<evidence type="ECO:0000313" key="2">
    <source>
        <dbReference type="EMBL" id="ENV13074.1"/>
    </source>
</evidence>
<organism evidence="2 3">
    <name type="scientific">Acinetobacter schindleri NIPH 900</name>
    <dbReference type="NCBI Taxonomy" id="1217675"/>
    <lineage>
        <taxon>Bacteria</taxon>
        <taxon>Pseudomonadati</taxon>
        <taxon>Pseudomonadota</taxon>
        <taxon>Gammaproteobacteria</taxon>
        <taxon>Moraxellales</taxon>
        <taxon>Moraxellaceae</taxon>
        <taxon>Acinetobacter</taxon>
    </lineage>
</organism>
<reference evidence="2 3" key="1">
    <citation type="submission" date="2013-02" db="EMBL/GenBank/DDBJ databases">
        <title>The Genome Sequence of Acinetobacter schindleri NIPH 900.</title>
        <authorList>
            <consortium name="The Broad Institute Genome Sequencing Platform"/>
            <consortium name="The Broad Institute Genome Sequencing Center for Infectious Disease"/>
            <person name="Cerqueira G."/>
            <person name="Feldgarden M."/>
            <person name="Courvalin P."/>
            <person name="Perichon B."/>
            <person name="Grillot-Courvalin C."/>
            <person name="Clermont D."/>
            <person name="Rocha E."/>
            <person name="Yoon E.-J."/>
            <person name="Nemec A."/>
            <person name="Walker B."/>
            <person name="Young S.K."/>
            <person name="Zeng Q."/>
            <person name="Gargeya S."/>
            <person name="Fitzgerald M."/>
            <person name="Haas B."/>
            <person name="Abouelleil A."/>
            <person name="Alvarado L."/>
            <person name="Arachchi H.M."/>
            <person name="Berlin A.M."/>
            <person name="Chapman S.B."/>
            <person name="Dewar J."/>
            <person name="Goldberg J."/>
            <person name="Griggs A."/>
            <person name="Gujja S."/>
            <person name="Hansen M."/>
            <person name="Howarth C."/>
            <person name="Imamovic A."/>
            <person name="Larimer J."/>
            <person name="McCowan C."/>
            <person name="Murphy C."/>
            <person name="Neiman D."/>
            <person name="Pearson M."/>
            <person name="Priest M."/>
            <person name="Roberts A."/>
            <person name="Saif S."/>
            <person name="Shea T."/>
            <person name="Sisk P."/>
            <person name="Sykes S."/>
            <person name="Wortman J."/>
            <person name="Nusbaum C."/>
            <person name="Birren B."/>
        </authorList>
    </citation>
    <scope>NUCLEOTIDE SEQUENCE [LARGE SCALE GENOMIC DNA]</scope>
    <source>
        <strain evidence="2 3">NIPH 900</strain>
    </source>
</reference>
<keyword evidence="3" id="KW-1185">Reference proteome</keyword>
<dbReference type="SUPFAM" id="SSF55729">
    <property type="entry name" value="Acyl-CoA N-acyltransferases (Nat)"/>
    <property type="match status" value="1"/>
</dbReference>